<evidence type="ECO:0000313" key="4">
    <source>
        <dbReference type="Proteomes" id="UP000034166"/>
    </source>
</evidence>
<keyword evidence="1" id="KW-0520">NAD</keyword>
<dbReference type="OrthoDB" id="9809586at2"/>
<sequence>MRILILGGTRFLGKALVEVGLKRGHDITLFNRGNHPITVPEVKQLIGDRDGDVSQLENQKFDLVMDTCGFAPHHIRKIAAVLDKNIEHYTYISSISVYKDWIPLHITEDYHLQSMTTEQLKEVEEGIVSPYEHYGALKVLCEKEAEKHWPGRVLQVRAGQLVGKFDYTDRLPYWVQRTEKGGSIIVPGRPERPVQLIDIKDVASWVFRMAENRKAGVFNVTGPDYELTMGELLNTCKAVTNSDATFVWADEKFILEQQIQPWTEMPLWIPEEYPLPGQTQPWKGANSISIKKALDAGLSFRPLAETINDVYKWEKTREDIGRKAGIPREKEEEVLIKHWHGSTVHPNKN</sequence>
<dbReference type="SUPFAM" id="SSF51735">
    <property type="entry name" value="NAD(P)-binding Rossmann-fold domains"/>
    <property type="match status" value="1"/>
</dbReference>
<dbReference type="EMBL" id="LAYY01000004">
    <property type="protein sequence ID" value="KKK39071.1"/>
    <property type="molecule type" value="Genomic_DNA"/>
</dbReference>
<dbReference type="PATRIC" id="fig|1408103.3.peg.1035"/>
<feature type="domain" description="NAD-dependent epimerase/dehydratase" evidence="2">
    <location>
        <begin position="3"/>
        <end position="220"/>
    </location>
</feature>
<organism evidence="3 4">
    <name type="scientific">Mesobacillus campisalis</name>
    <dbReference type="NCBI Taxonomy" id="1408103"/>
    <lineage>
        <taxon>Bacteria</taxon>
        <taxon>Bacillati</taxon>
        <taxon>Bacillota</taxon>
        <taxon>Bacilli</taxon>
        <taxon>Bacillales</taxon>
        <taxon>Bacillaceae</taxon>
        <taxon>Mesobacillus</taxon>
    </lineage>
</organism>
<evidence type="ECO:0000313" key="3">
    <source>
        <dbReference type="EMBL" id="KKK39071.1"/>
    </source>
</evidence>
<evidence type="ECO:0000259" key="2">
    <source>
        <dbReference type="Pfam" id="PF01370"/>
    </source>
</evidence>
<dbReference type="InterPro" id="IPR001509">
    <property type="entry name" value="Epimerase_deHydtase"/>
</dbReference>
<dbReference type="Gene3D" id="3.40.50.720">
    <property type="entry name" value="NAD(P)-binding Rossmann-like Domain"/>
    <property type="match status" value="1"/>
</dbReference>
<keyword evidence="4" id="KW-1185">Reference proteome</keyword>
<dbReference type="PANTHER" id="PTHR43574">
    <property type="entry name" value="EPIMERASE-RELATED"/>
    <property type="match status" value="1"/>
</dbReference>
<dbReference type="Proteomes" id="UP000034166">
    <property type="component" value="Unassembled WGS sequence"/>
</dbReference>
<evidence type="ECO:0000256" key="1">
    <source>
        <dbReference type="ARBA" id="ARBA00023027"/>
    </source>
</evidence>
<dbReference type="InterPro" id="IPR036291">
    <property type="entry name" value="NAD(P)-bd_dom_sf"/>
</dbReference>
<reference evidence="3 4" key="1">
    <citation type="submission" date="2015-04" db="EMBL/GenBank/DDBJ databases">
        <title>Taxonomic description and genome sequence of Bacillus campisalis sp. nov., a novel member of the genus Bacillus isolated from solar saltern.</title>
        <authorList>
            <person name="Mathan Kumar R."/>
            <person name="Kaur G."/>
            <person name="Kumar A."/>
            <person name="Singh N.K."/>
            <person name="Kaur N."/>
            <person name="Kumar N."/>
            <person name="Mayilraj S."/>
        </authorList>
    </citation>
    <scope>NUCLEOTIDE SEQUENCE [LARGE SCALE GENOMIC DNA]</scope>
    <source>
        <strain evidence="3 4">SA2-6</strain>
    </source>
</reference>
<dbReference type="RefSeq" id="WP_046522562.1">
    <property type="nucleotide sequence ID" value="NZ_LAYY01000004.1"/>
</dbReference>
<proteinExistence type="predicted"/>
<protein>
    <submittedName>
        <fullName evidence="3">NAD-dependent dehydratase</fullName>
    </submittedName>
</protein>
<dbReference type="Pfam" id="PF01370">
    <property type="entry name" value="Epimerase"/>
    <property type="match status" value="1"/>
</dbReference>
<gene>
    <name evidence="3" type="ORF">WQ57_04610</name>
</gene>
<name>A0A0M2SZE1_9BACI</name>
<accession>A0A0M2SZE1</accession>
<dbReference type="AlphaFoldDB" id="A0A0M2SZE1"/>
<comment type="caution">
    <text evidence="3">The sequence shown here is derived from an EMBL/GenBank/DDBJ whole genome shotgun (WGS) entry which is preliminary data.</text>
</comment>